<feature type="region of interest" description="Disordered" evidence="1">
    <location>
        <begin position="97"/>
        <end position="119"/>
    </location>
</feature>
<dbReference type="Proteomes" id="UP000019804">
    <property type="component" value="Unassembled WGS sequence"/>
</dbReference>
<feature type="compositionally biased region" description="Pro residues" evidence="1">
    <location>
        <begin position="207"/>
        <end position="227"/>
    </location>
</feature>
<organism evidence="2 3">
    <name type="scientific">Aspergillus ruber (strain CBS 135680)</name>
    <dbReference type="NCBI Taxonomy" id="1388766"/>
    <lineage>
        <taxon>Eukaryota</taxon>
        <taxon>Fungi</taxon>
        <taxon>Dikarya</taxon>
        <taxon>Ascomycota</taxon>
        <taxon>Pezizomycotina</taxon>
        <taxon>Eurotiomycetes</taxon>
        <taxon>Eurotiomycetidae</taxon>
        <taxon>Eurotiales</taxon>
        <taxon>Aspergillaceae</taxon>
        <taxon>Aspergillus</taxon>
        <taxon>Aspergillus subgen. Aspergillus</taxon>
    </lineage>
</organism>
<dbReference type="RefSeq" id="XP_040639780.1">
    <property type="nucleotide sequence ID" value="XM_040780106.1"/>
</dbReference>
<evidence type="ECO:0000313" key="2">
    <source>
        <dbReference type="EMBL" id="EYE96092.1"/>
    </source>
</evidence>
<feature type="region of interest" description="Disordered" evidence="1">
    <location>
        <begin position="407"/>
        <end position="556"/>
    </location>
</feature>
<name>A0A017SGN5_ASPRC</name>
<dbReference type="GeneID" id="63695230"/>
<evidence type="ECO:0000313" key="3">
    <source>
        <dbReference type="Proteomes" id="UP000019804"/>
    </source>
</evidence>
<feature type="region of interest" description="Disordered" evidence="1">
    <location>
        <begin position="327"/>
        <end position="395"/>
    </location>
</feature>
<dbReference type="OrthoDB" id="4225515at2759"/>
<proteinExistence type="predicted"/>
<feature type="compositionally biased region" description="Polar residues" evidence="1">
    <location>
        <begin position="245"/>
        <end position="257"/>
    </location>
</feature>
<feature type="compositionally biased region" description="Pro residues" evidence="1">
    <location>
        <begin position="418"/>
        <end position="430"/>
    </location>
</feature>
<feature type="compositionally biased region" description="Pro residues" evidence="1">
    <location>
        <begin position="446"/>
        <end position="458"/>
    </location>
</feature>
<reference evidence="3" key="1">
    <citation type="journal article" date="2014" name="Nat. Commun.">
        <title>Genomic adaptations of the halophilic Dead Sea filamentous fungus Eurotium rubrum.</title>
        <authorList>
            <person name="Kis-Papo T."/>
            <person name="Weig A.R."/>
            <person name="Riley R."/>
            <person name="Persoh D."/>
            <person name="Salamov A."/>
            <person name="Sun H."/>
            <person name="Lipzen A."/>
            <person name="Wasser S.P."/>
            <person name="Rambold G."/>
            <person name="Grigoriev I.V."/>
            <person name="Nevo E."/>
        </authorList>
    </citation>
    <scope>NUCLEOTIDE SEQUENCE [LARGE SCALE GENOMIC DNA]</scope>
    <source>
        <strain evidence="3">CBS 135680</strain>
    </source>
</reference>
<feature type="region of interest" description="Disordered" evidence="1">
    <location>
        <begin position="197"/>
        <end position="300"/>
    </location>
</feature>
<dbReference type="EMBL" id="KK088419">
    <property type="protein sequence ID" value="EYE96092.1"/>
    <property type="molecule type" value="Genomic_DNA"/>
</dbReference>
<feature type="compositionally biased region" description="Polar residues" evidence="1">
    <location>
        <begin position="21"/>
        <end position="39"/>
    </location>
</feature>
<keyword evidence="3" id="KW-1185">Reference proteome</keyword>
<dbReference type="AlphaFoldDB" id="A0A017SGN5"/>
<feature type="region of interest" description="Disordered" evidence="1">
    <location>
        <begin position="157"/>
        <end position="177"/>
    </location>
</feature>
<feature type="compositionally biased region" description="Polar residues" evidence="1">
    <location>
        <begin position="477"/>
        <end position="492"/>
    </location>
</feature>
<protein>
    <submittedName>
        <fullName evidence="2">Uncharacterized protein</fullName>
    </submittedName>
</protein>
<feature type="compositionally biased region" description="Polar residues" evidence="1">
    <location>
        <begin position="336"/>
        <end position="353"/>
    </location>
</feature>
<sequence length="609" mass="67655">MAAIQAHSLPSHFGALRSDNKSQLTTCTPYSSPVKQRGSSCYLPQRGTRVLEESNTDPFYLEQTLRDSCKPGQRDVRCCETTDHQYFTLSSVNKRKEYPYPNPVRREPAGPRSNIYDNAKGNRSTLSVVELEHRIGLQQIAAQRGLEKQHVHCKQDSFSSSTSEVTPDLTPSSSFSSNYSLVRDQHLSFEPQRITSESGSHLYLTPCTPPPIRPPPPTTLPSLPSTPRPHQTPTSKSKGTARPVNDSTETLTMQNEDPQLRYNRLGKPLPTLPNIARNGPKSKTAQNGTQRSQIEPSMISPPSLINPVTMEPHSTHFDQAFFIPANDCPSPVPSPGRNSTSSRLAREVTNTPPSREKERPWTARPEAYCEQSVWESDSDSESIGPKSLSKKPIDTLRKVRSRVHLRVARSAPRLNGAPPLPPPVPSPPTDGAPLEKFPSMPDHPIQQPPHPPPPPLPPGSSKKPSLQTRSSKDIPRPNTQTLRLVAPSTTSLVLPESRKDKDKEKGSLPATPTTTTTKTSEHDMDYAAAAAFQAQSRRRQRSRSPTSPAATGYADKEKLRTLCREERTEHTLNSSLTLGRRPLYRRFWESLRILSCHNDMAPQPTRKSF</sequence>
<feature type="compositionally biased region" description="Basic and acidic residues" evidence="1">
    <location>
        <begin position="496"/>
        <end position="506"/>
    </location>
</feature>
<feature type="compositionally biased region" description="Basic and acidic residues" evidence="1">
    <location>
        <begin position="97"/>
        <end position="109"/>
    </location>
</feature>
<feature type="region of interest" description="Disordered" evidence="1">
    <location>
        <begin position="1"/>
        <end position="41"/>
    </location>
</feature>
<evidence type="ECO:0000256" key="1">
    <source>
        <dbReference type="SAM" id="MobiDB-lite"/>
    </source>
</evidence>
<gene>
    <name evidence="2" type="ORF">EURHEDRAFT_401748</name>
</gene>
<feature type="compositionally biased region" description="Polar residues" evidence="1">
    <location>
        <begin position="281"/>
        <end position="295"/>
    </location>
</feature>
<accession>A0A017SGN5</accession>
<dbReference type="HOGENOM" id="CLU_022768_0_0_1"/>